<sequence length="30" mass="3292">MSSANGLGITAQRGYNERESCELERAFAVM</sequence>
<proteinExistence type="predicted"/>
<accession>A0A0E9QNB8</accession>
<evidence type="ECO:0000313" key="1">
    <source>
        <dbReference type="EMBL" id="JAH18309.1"/>
    </source>
</evidence>
<dbReference type="AlphaFoldDB" id="A0A0E9QNB8"/>
<name>A0A0E9QNB8_ANGAN</name>
<dbReference type="EMBL" id="GBXM01090268">
    <property type="protein sequence ID" value="JAH18309.1"/>
    <property type="molecule type" value="Transcribed_RNA"/>
</dbReference>
<protein>
    <submittedName>
        <fullName evidence="1">Uncharacterized protein</fullName>
    </submittedName>
</protein>
<reference evidence="1" key="2">
    <citation type="journal article" date="2015" name="Fish Shellfish Immunol.">
        <title>Early steps in the European eel (Anguilla anguilla)-Vibrio vulnificus interaction in the gills: Role of the RtxA13 toxin.</title>
        <authorList>
            <person name="Callol A."/>
            <person name="Pajuelo D."/>
            <person name="Ebbesson L."/>
            <person name="Teles M."/>
            <person name="MacKenzie S."/>
            <person name="Amaro C."/>
        </authorList>
    </citation>
    <scope>NUCLEOTIDE SEQUENCE</scope>
</reference>
<organism evidence="1">
    <name type="scientific">Anguilla anguilla</name>
    <name type="common">European freshwater eel</name>
    <name type="synonym">Muraena anguilla</name>
    <dbReference type="NCBI Taxonomy" id="7936"/>
    <lineage>
        <taxon>Eukaryota</taxon>
        <taxon>Metazoa</taxon>
        <taxon>Chordata</taxon>
        <taxon>Craniata</taxon>
        <taxon>Vertebrata</taxon>
        <taxon>Euteleostomi</taxon>
        <taxon>Actinopterygii</taxon>
        <taxon>Neopterygii</taxon>
        <taxon>Teleostei</taxon>
        <taxon>Anguilliformes</taxon>
        <taxon>Anguillidae</taxon>
        <taxon>Anguilla</taxon>
    </lineage>
</organism>
<reference evidence="1" key="1">
    <citation type="submission" date="2014-11" db="EMBL/GenBank/DDBJ databases">
        <authorList>
            <person name="Amaro Gonzalez C."/>
        </authorList>
    </citation>
    <scope>NUCLEOTIDE SEQUENCE</scope>
</reference>